<evidence type="ECO:0000313" key="1">
    <source>
        <dbReference type="EMBL" id="EJX03034.1"/>
    </source>
</evidence>
<accession>J9G875</accession>
<gene>
    <name evidence="1" type="ORF">EVA_08863</name>
</gene>
<comment type="caution">
    <text evidence="1">The sequence shown here is derived from an EMBL/GenBank/DDBJ whole genome shotgun (WGS) entry which is preliminary data.</text>
</comment>
<organism evidence="1">
    <name type="scientific">gut metagenome</name>
    <dbReference type="NCBI Taxonomy" id="749906"/>
    <lineage>
        <taxon>unclassified sequences</taxon>
        <taxon>metagenomes</taxon>
        <taxon>organismal metagenomes</taxon>
    </lineage>
</organism>
<sequence>MKNACFFSKTLLRCLLCLGAMWTCSEADAQFHLKANLQNLHLWRGMEVTDGMVLTTDLSVTDPSGKFTFGVWGGTNTKGSYKEFNHYVSYAVKGFKLALWDTYNFSPGASYNNQEYFNYRAHETGRFLDATLSYDFGPAFPLQFSWSTILFGRDRDKQNTQNLYSTFVYGEYAVYRRDSWKVSTGIGAAFALRPDRSRSASESAYHFYGETPGVVHLSLQAVYSLKVFERDFPITVMALWNPQSNQGYFQAGVQLFSF</sequence>
<dbReference type="AlphaFoldDB" id="J9G875"/>
<dbReference type="EMBL" id="AMCI01002323">
    <property type="protein sequence ID" value="EJX03034.1"/>
    <property type="molecule type" value="Genomic_DNA"/>
</dbReference>
<protein>
    <submittedName>
        <fullName evidence="1">Uncharacterized protein</fullName>
    </submittedName>
</protein>
<reference evidence="1" key="1">
    <citation type="journal article" date="2012" name="PLoS ONE">
        <title>Gene sets for utilization of primary and secondary nutrition supplies in the distal gut of endangered iberian lynx.</title>
        <authorList>
            <person name="Alcaide M."/>
            <person name="Messina E."/>
            <person name="Richter M."/>
            <person name="Bargiela R."/>
            <person name="Peplies J."/>
            <person name="Huws S.A."/>
            <person name="Newbold C.J."/>
            <person name="Golyshin P.N."/>
            <person name="Simon M.A."/>
            <person name="Lopez G."/>
            <person name="Yakimov M.M."/>
            <person name="Ferrer M."/>
        </authorList>
    </citation>
    <scope>NUCLEOTIDE SEQUENCE</scope>
</reference>
<name>J9G875_9ZZZZ</name>
<proteinExistence type="predicted"/>